<proteinExistence type="inferred from homology"/>
<feature type="region of interest" description="Disordered" evidence="3">
    <location>
        <begin position="237"/>
        <end position="258"/>
    </location>
</feature>
<dbReference type="Pfam" id="PF00378">
    <property type="entry name" value="ECH_1"/>
    <property type="match status" value="1"/>
</dbReference>
<gene>
    <name evidence="4" type="ORF">SAMN05216207_1018104</name>
</gene>
<evidence type="ECO:0000256" key="3">
    <source>
        <dbReference type="SAM" id="MobiDB-lite"/>
    </source>
</evidence>
<name>A0A1I5ARF4_PSUAM</name>
<comment type="similarity">
    <text evidence="1 2">Belongs to the enoyl-CoA hydratase/isomerase family.</text>
</comment>
<dbReference type="GO" id="GO:0016853">
    <property type="term" value="F:isomerase activity"/>
    <property type="evidence" value="ECO:0007669"/>
    <property type="project" value="UniProtKB-KW"/>
</dbReference>
<evidence type="ECO:0000313" key="4">
    <source>
        <dbReference type="EMBL" id="SFN65025.1"/>
    </source>
</evidence>
<dbReference type="OrthoDB" id="5291143at2"/>
<dbReference type="AlphaFoldDB" id="A0A1I5ARF4"/>
<dbReference type="InterPro" id="IPR001753">
    <property type="entry name" value="Enoyl-CoA_hydra/iso"/>
</dbReference>
<evidence type="ECO:0000256" key="2">
    <source>
        <dbReference type="RuleBase" id="RU003707"/>
    </source>
</evidence>
<evidence type="ECO:0000256" key="1">
    <source>
        <dbReference type="ARBA" id="ARBA00005254"/>
    </source>
</evidence>
<dbReference type="InterPro" id="IPR014748">
    <property type="entry name" value="Enoyl-CoA_hydra_C"/>
</dbReference>
<dbReference type="STRING" id="260086.SAMN05216207_1018104"/>
<dbReference type="InterPro" id="IPR029045">
    <property type="entry name" value="ClpP/crotonase-like_dom_sf"/>
</dbReference>
<feature type="compositionally biased region" description="Basic and acidic residues" evidence="3">
    <location>
        <begin position="238"/>
        <end position="252"/>
    </location>
</feature>
<dbReference type="PANTHER" id="PTHR43459:SF1">
    <property type="entry name" value="EG:BACN32G11.4 PROTEIN"/>
    <property type="match status" value="1"/>
</dbReference>
<dbReference type="SUPFAM" id="SSF52096">
    <property type="entry name" value="ClpP/crotonase"/>
    <property type="match status" value="1"/>
</dbReference>
<dbReference type="RefSeq" id="WP_093345205.1">
    <property type="nucleotide sequence ID" value="NZ_FOUY01000018.1"/>
</dbReference>
<accession>A0A1I5ARF4</accession>
<evidence type="ECO:0000313" key="5">
    <source>
        <dbReference type="Proteomes" id="UP000199614"/>
    </source>
</evidence>
<dbReference type="PROSITE" id="PS00166">
    <property type="entry name" value="ENOYL_COA_HYDRATASE"/>
    <property type="match status" value="1"/>
</dbReference>
<dbReference type="InterPro" id="IPR018376">
    <property type="entry name" value="Enoyl-CoA_hyd/isom_CS"/>
</dbReference>
<dbReference type="Gene3D" id="3.90.226.10">
    <property type="entry name" value="2-enoyl-CoA Hydratase, Chain A, domain 1"/>
    <property type="match status" value="1"/>
</dbReference>
<reference evidence="4 5" key="1">
    <citation type="submission" date="2016-10" db="EMBL/GenBank/DDBJ databases">
        <authorList>
            <person name="de Groot N.N."/>
        </authorList>
    </citation>
    <scope>NUCLEOTIDE SEQUENCE [LARGE SCALE GENOMIC DNA]</scope>
    <source>
        <strain evidence="4 5">CGMCC 4.1877</strain>
    </source>
</reference>
<dbReference type="PANTHER" id="PTHR43459">
    <property type="entry name" value="ENOYL-COA HYDRATASE"/>
    <property type="match status" value="1"/>
</dbReference>
<keyword evidence="4" id="KW-0413">Isomerase</keyword>
<dbReference type="Proteomes" id="UP000199614">
    <property type="component" value="Unassembled WGS sequence"/>
</dbReference>
<protein>
    <submittedName>
        <fullName evidence="4">2-(1,2-epoxy-1,2-dihydrophenyl)acetyl-CoA isomerase</fullName>
    </submittedName>
</protein>
<dbReference type="Gene3D" id="1.10.12.10">
    <property type="entry name" value="Lyase 2-enoyl-coa Hydratase, Chain A, domain 2"/>
    <property type="match status" value="1"/>
</dbReference>
<sequence length="258" mass="26604">MSSPQPLIVDAAAGVTTLQLNRPHRRNALDHALLDLLLDGIRDAAARGDAAIVLTGGDSYFSSGGDVGSMPTAHDGLFGAASRLALVHTVIEEIVHSDVIVVAAVEGYAVGAAWGLVLACDLVVAAEDAFFCAPFAERGLTADGGTAYHLPRRLGAQRAAKHLLLGERLDAPEAATAGLVSDLVPAGSATAQARTIAQRLAAGPRESNALTKRLQTTGSGGLSDFLATERMAVSLAGHGRDAAEGRAAFAERRRPRFA</sequence>
<dbReference type="EMBL" id="FOUY01000018">
    <property type="protein sequence ID" value="SFN65025.1"/>
    <property type="molecule type" value="Genomic_DNA"/>
</dbReference>
<organism evidence="4 5">
    <name type="scientific">Pseudonocardia ammonioxydans</name>
    <dbReference type="NCBI Taxonomy" id="260086"/>
    <lineage>
        <taxon>Bacteria</taxon>
        <taxon>Bacillati</taxon>
        <taxon>Actinomycetota</taxon>
        <taxon>Actinomycetes</taxon>
        <taxon>Pseudonocardiales</taxon>
        <taxon>Pseudonocardiaceae</taxon>
        <taxon>Pseudonocardia</taxon>
    </lineage>
</organism>
<dbReference type="CDD" id="cd06558">
    <property type="entry name" value="crotonase-like"/>
    <property type="match status" value="1"/>
</dbReference>
<keyword evidence="5" id="KW-1185">Reference proteome</keyword>